<dbReference type="GO" id="GO:0016491">
    <property type="term" value="F:oxidoreductase activity"/>
    <property type="evidence" value="ECO:0007669"/>
    <property type="project" value="InterPro"/>
</dbReference>
<dbReference type="InterPro" id="IPR005025">
    <property type="entry name" value="FMN_Rdtase-like_dom"/>
</dbReference>
<dbReference type="InterPro" id="IPR029039">
    <property type="entry name" value="Flavoprotein-like_sf"/>
</dbReference>
<accession>A0A4U0U690</accession>
<evidence type="ECO:0000256" key="1">
    <source>
        <dbReference type="SAM" id="MobiDB-lite"/>
    </source>
</evidence>
<dbReference type="Pfam" id="PF03358">
    <property type="entry name" value="FMN_red"/>
    <property type="match status" value="1"/>
</dbReference>
<feature type="compositionally biased region" description="Basic and acidic residues" evidence="1">
    <location>
        <begin position="18"/>
        <end position="40"/>
    </location>
</feature>
<gene>
    <name evidence="3" type="ORF">B0A50_02420</name>
</gene>
<dbReference type="EMBL" id="NAJL01000010">
    <property type="protein sequence ID" value="TKA30700.1"/>
    <property type="molecule type" value="Genomic_DNA"/>
</dbReference>
<name>A0A4U0U690_9PEZI</name>
<organism evidence="3 4">
    <name type="scientific">Salinomyces thailandicus</name>
    <dbReference type="NCBI Taxonomy" id="706561"/>
    <lineage>
        <taxon>Eukaryota</taxon>
        <taxon>Fungi</taxon>
        <taxon>Dikarya</taxon>
        <taxon>Ascomycota</taxon>
        <taxon>Pezizomycotina</taxon>
        <taxon>Dothideomycetes</taxon>
        <taxon>Dothideomycetidae</taxon>
        <taxon>Mycosphaerellales</taxon>
        <taxon>Teratosphaeriaceae</taxon>
        <taxon>Salinomyces</taxon>
    </lineage>
</organism>
<feature type="compositionally biased region" description="Polar residues" evidence="1">
    <location>
        <begin position="1"/>
        <end position="15"/>
    </location>
</feature>
<sequence>MTSGVPQPSTSQTQDQNQNERENENENENKEEKPPHPEIKDDRQTALQALLTADAYIIATPTYSHAPASPLKNLLDCIAGPYLDYAFTQQTLSKKAHGDPSFANFTPDPRILKPRVLGFIVTAGSTTPDQYSLALPNLHLLFYCLHVKCVDQFVGRGCLQAGSVLLRPGLVERAGMLGARVASQVGKGYEEAEYLGEREKGACPYCCLRKFELLRFEGEEEGEEGGENSIGCVTCGARGRLVVGEDGEVLPEFEADSEWSCLTLRGKVKHCEDIVRWGREQEGRMEGIRAEVRRWAELEV</sequence>
<evidence type="ECO:0000259" key="2">
    <source>
        <dbReference type="Pfam" id="PF03358"/>
    </source>
</evidence>
<dbReference type="SUPFAM" id="SSF52218">
    <property type="entry name" value="Flavoproteins"/>
    <property type="match status" value="1"/>
</dbReference>
<dbReference type="Gene3D" id="3.40.50.360">
    <property type="match status" value="1"/>
</dbReference>
<protein>
    <recommendedName>
        <fullName evidence="2">NADPH-dependent FMN reductase-like domain-containing protein</fullName>
    </recommendedName>
</protein>
<evidence type="ECO:0000313" key="4">
    <source>
        <dbReference type="Proteomes" id="UP000308549"/>
    </source>
</evidence>
<proteinExistence type="predicted"/>
<comment type="caution">
    <text evidence="3">The sequence shown here is derived from an EMBL/GenBank/DDBJ whole genome shotgun (WGS) entry which is preliminary data.</text>
</comment>
<dbReference type="Proteomes" id="UP000308549">
    <property type="component" value="Unassembled WGS sequence"/>
</dbReference>
<feature type="domain" description="NADPH-dependent FMN reductase-like" evidence="2">
    <location>
        <begin position="32"/>
        <end position="78"/>
    </location>
</feature>
<feature type="region of interest" description="Disordered" evidence="1">
    <location>
        <begin position="1"/>
        <end position="40"/>
    </location>
</feature>
<evidence type="ECO:0000313" key="3">
    <source>
        <dbReference type="EMBL" id="TKA30700.1"/>
    </source>
</evidence>
<dbReference type="AlphaFoldDB" id="A0A4U0U690"/>
<keyword evidence="4" id="KW-1185">Reference proteome</keyword>
<dbReference type="OrthoDB" id="4407678at2759"/>
<reference evidence="3 4" key="1">
    <citation type="submission" date="2017-03" db="EMBL/GenBank/DDBJ databases">
        <title>Genomes of endolithic fungi from Antarctica.</title>
        <authorList>
            <person name="Coleine C."/>
            <person name="Masonjones S."/>
            <person name="Stajich J.E."/>
        </authorList>
    </citation>
    <scope>NUCLEOTIDE SEQUENCE [LARGE SCALE GENOMIC DNA]</scope>
    <source>
        <strain evidence="3 4">CCFEE 6315</strain>
    </source>
</reference>